<evidence type="ECO:0000313" key="1">
    <source>
        <dbReference type="EMBL" id="KAJ4836314.1"/>
    </source>
</evidence>
<dbReference type="AlphaFoldDB" id="A0A9Q0FR92"/>
<organism evidence="1 2">
    <name type="scientific">Turnera subulata</name>
    <dbReference type="NCBI Taxonomy" id="218843"/>
    <lineage>
        <taxon>Eukaryota</taxon>
        <taxon>Viridiplantae</taxon>
        <taxon>Streptophyta</taxon>
        <taxon>Embryophyta</taxon>
        <taxon>Tracheophyta</taxon>
        <taxon>Spermatophyta</taxon>
        <taxon>Magnoliopsida</taxon>
        <taxon>eudicotyledons</taxon>
        <taxon>Gunneridae</taxon>
        <taxon>Pentapetalae</taxon>
        <taxon>rosids</taxon>
        <taxon>fabids</taxon>
        <taxon>Malpighiales</taxon>
        <taxon>Passifloraceae</taxon>
        <taxon>Turnera</taxon>
    </lineage>
</organism>
<reference evidence="1" key="1">
    <citation type="submission" date="2022-02" db="EMBL/GenBank/DDBJ databases">
        <authorList>
            <person name="Henning P.M."/>
            <person name="McCubbin A.G."/>
            <person name="Shore J.S."/>
        </authorList>
    </citation>
    <scope>NUCLEOTIDE SEQUENCE</scope>
    <source>
        <strain evidence="1">F60SS</strain>
        <tissue evidence="1">Leaves</tissue>
    </source>
</reference>
<protein>
    <submittedName>
        <fullName evidence="1">Uncharacterized protein</fullName>
    </submittedName>
</protein>
<sequence length="344" mass="38782">MPTAAEGEGSLGSWDLGKRCWGFHGWSLSGWRPFEMRLLGRRPSFINGAPSWHKEAHVCLPPIKFVDIEGGNCGSSDEDRDVGEEEEEEVVTVRLDSRMRAHLELCYGRNAVSGILEYFDDTSGRLHRGALKIMRPVPNVLREQFDRVFGYPLRFGRSHPLYANITINCVRSVQEMELKRGIRAYADTVRPEFFIIFYALDARTHEKHYCQTQVIHDEPYYIDPDIVREEYDVPSFSRLPPVDCEGSKSVDPELIQREMTRTVRTWNPLVWSPPLGACAPLVGSPPCLCDAVQPAAHSILAADSDLRTKQTGMLSAKKRRISLEALKPAAMDVGDESSQPKVIP</sequence>
<reference evidence="1" key="2">
    <citation type="journal article" date="2023" name="Plants (Basel)">
        <title>Annotation of the Turnera subulata (Passifloraceae) Draft Genome Reveals the S-Locus Evolved after the Divergence of Turneroideae from Passifloroideae in a Stepwise Manner.</title>
        <authorList>
            <person name="Henning P.M."/>
            <person name="Roalson E.H."/>
            <person name="Mir W."/>
            <person name="McCubbin A.G."/>
            <person name="Shore J.S."/>
        </authorList>
    </citation>
    <scope>NUCLEOTIDE SEQUENCE</scope>
    <source>
        <strain evidence="1">F60SS</strain>
    </source>
</reference>
<proteinExistence type="predicted"/>
<keyword evidence="2" id="KW-1185">Reference proteome</keyword>
<dbReference type="Proteomes" id="UP001141552">
    <property type="component" value="Unassembled WGS sequence"/>
</dbReference>
<evidence type="ECO:0000313" key="2">
    <source>
        <dbReference type="Proteomes" id="UP001141552"/>
    </source>
</evidence>
<gene>
    <name evidence="1" type="ORF">Tsubulata_004548</name>
</gene>
<accession>A0A9Q0FR92</accession>
<dbReference type="EMBL" id="JAKUCV010004159">
    <property type="protein sequence ID" value="KAJ4836314.1"/>
    <property type="molecule type" value="Genomic_DNA"/>
</dbReference>
<name>A0A9Q0FR92_9ROSI</name>
<comment type="caution">
    <text evidence="1">The sequence shown here is derived from an EMBL/GenBank/DDBJ whole genome shotgun (WGS) entry which is preliminary data.</text>
</comment>